<gene>
    <name evidence="2" type="ORF">PVL29_022957</name>
</gene>
<feature type="region of interest" description="Disordered" evidence="1">
    <location>
        <begin position="102"/>
        <end position="132"/>
    </location>
</feature>
<feature type="compositionally biased region" description="Low complexity" evidence="1">
    <location>
        <begin position="104"/>
        <end position="115"/>
    </location>
</feature>
<feature type="compositionally biased region" description="Pro residues" evidence="1">
    <location>
        <begin position="116"/>
        <end position="132"/>
    </location>
</feature>
<organism evidence="2 3">
    <name type="scientific">Vitis rotundifolia</name>
    <name type="common">Muscadine grape</name>
    <dbReference type="NCBI Taxonomy" id="103349"/>
    <lineage>
        <taxon>Eukaryota</taxon>
        <taxon>Viridiplantae</taxon>
        <taxon>Streptophyta</taxon>
        <taxon>Embryophyta</taxon>
        <taxon>Tracheophyta</taxon>
        <taxon>Spermatophyta</taxon>
        <taxon>Magnoliopsida</taxon>
        <taxon>eudicotyledons</taxon>
        <taxon>Gunneridae</taxon>
        <taxon>Pentapetalae</taxon>
        <taxon>rosids</taxon>
        <taxon>Vitales</taxon>
        <taxon>Vitaceae</taxon>
        <taxon>Viteae</taxon>
        <taxon>Vitis</taxon>
    </lineage>
</organism>
<dbReference type="EMBL" id="JARBHA010000017">
    <property type="protein sequence ID" value="KAJ9678221.1"/>
    <property type="molecule type" value="Genomic_DNA"/>
</dbReference>
<accession>A0AA39DBQ6</accession>
<reference evidence="2 3" key="1">
    <citation type="journal article" date="2023" name="BMC Biotechnol.">
        <title>Vitis rotundifolia cv Carlos genome sequencing.</title>
        <authorList>
            <person name="Huff M."/>
            <person name="Hulse-Kemp A."/>
            <person name="Scheffler B."/>
            <person name="Youngblood R."/>
            <person name="Simpson S."/>
            <person name="Babiker E."/>
            <person name="Staton M."/>
        </authorList>
    </citation>
    <scope>NUCLEOTIDE SEQUENCE [LARGE SCALE GENOMIC DNA]</scope>
    <source>
        <tissue evidence="2">Leaf</tissue>
    </source>
</reference>
<name>A0AA39DBQ6_VITRO</name>
<comment type="caution">
    <text evidence="2">The sequence shown here is derived from an EMBL/GenBank/DDBJ whole genome shotgun (WGS) entry which is preliminary data.</text>
</comment>
<evidence type="ECO:0000313" key="2">
    <source>
        <dbReference type="EMBL" id="KAJ9678221.1"/>
    </source>
</evidence>
<dbReference type="Proteomes" id="UP001168098">
    <property type="component" value="Unassembled WGS sequence"/>
</dbReference>
<protein>
    <submittedName>
        <fullName evidence="2">Uncharacterized protein</fullName>
    </submittedName>
</protein>
<dbReference type="AlphaFoldDB" id="A0AA39DBQ6"/>
<keyword evidence="3" id="KW-1185">Reference proteome</keyword>
<sequence length="132" mass="15057">MANAIITLFLQYEPHTTTISALANIHSCLKRQEEDMHKLREQSTQDGDTPIFDLEITQRVLGKRSMQLNFLMKKQRSYDNKSQSYRSLKKTTTTQLEELKAMIQSLTPQQTNNSNQPPPYSSSTSQPPPPSS</sequence>
<evidence type="ECO:0000313" key="3">
    <source>
        <dbReference type="Proteomes" id="UP001168098"/>
    </source>
</evidence>
<evidence type="ECO:0000256" key="1">
    <source>
        <dbReference type="SAM" id="MobiDB-lite"/>
    </source>
</evidence>
<proteinExistence type="predicted"/>